<dbReference type="OrthoDB" id="1043111at2759"/>
<dbReference type="Gene3D" id="3.10.20.90">
    <property type="entry name" value="Phosphatidylinositol 3-kinase Catalytic Subunit, Chain A, domain 1"/>
    <property type="match status" value="1"/>
</dbReference>
<feature type="domain" description="UBL3-like ubiquitin" evidence="2">
    <location>
        <begin position="186"/>
        <end position="243"/>
    </location>
</feature>
<organism evidence="3 4">
    <name type="scientific">Kingdonia uniflora</name>
    <dbReference type="NCBI Taxonomy" id="39325"/>
    <lineage>
        <taxon>Eukaryota</taxon>
        <taxon>Viridiplantae</taxon>
        <taxon>Streptophyta</taxon>
        <taxon>Embryophyta</taxon>
        <taxon>Tracheophyta</taxon>
        <taxon>Spermatophyta</taxon>
        <taxon>Magnoliopsida</taxon>
        <taxon>Ranunculales</taxon>
        <taxon>Circaeasteraceae</taxon>
        <taxon>Kingdonia</taxon>
    </lineage>
</organism>
<dbReference type="EMBL" id="JACGCM010002618">
    <property type="protein sequence ID" value="KAF6137952.1"/>
    <property type="molecule type" value="Genomic_DNA"/>
</dbReference>
<dbReference type="PANTHER" id="PTHR13169:SF1">
    <property type="entry name" value="MEMBRANE-ANCHORED UBIQUITIN-FOLD PROTEIN 4"/>
    <property type="match status" value="1"/>
</dbReference>
<comment type="caution">
    <text evidence="3">The sequence shown here is derived from an EMBL/GenBank/DDBJ whole genome shotgun (WGS) entry which is preliminary data.</text>
</comment>
<evidence type="ECO:0000313" key="3">
    <source>
        <dbReference type="EMBL" id="KAF6137952.1"/>
    </source>
</evidence>
<dbReference type="PANTHER" id="PTHR13169">
    <property type="entry name" value="UBIQUITIN-LIKE PROTEIN 3 HCG-1 PROTEIN"/>
    <property type="match status" value="1"/>
</dbReference>
<evidence type="ECO:0000313" key="4">
    <source>
        <dbReference type="Proteomes" id="UP000541444"/>
    </source>
</evidence>
<dbReference type="InterPro" id="IPR029071">
    <property type="entry name" value="Ubiquitin-like_domsf"/>
</dbReference>
<accession>A0A7J7L5V1</accession>
<feature type="non-terminal residue" evidence="3">
    <location>
        <position position="1"/>
    </location>
</feature>
<feature type="compositionally biased region" description="Low complexity" evidence="1">
    <location>
        <begin position="9"/>
        <end position="18"/>
    </location>
</feature>
<gene>
    <name evidence="3" type="ORF">GIB67_041825</name>
</gene>
<dbReference type="SUPFAM" id="SSF54236">
    <property type="entry name" value="Ubiquitin-like"/>
    <property type="match status" value="1"/>
</dbReference>
<dbReference type="InterPro" id="IPR040015">
    <property type="entry name" value="UBL3-like"/>
</dbReference>
<dbReference type="Proteomes" id="UP000541444">
    <property type="component" value="Unassembled WGS sequence"/>
</dbReference>
<dbReference type="Pfam" id="PF13881">
    <property type="entry name" value="Rad60-SLD_2"/>
    <property type="match status" value="1"/>
</dbReference>
<name>A0A7J7L5V1_9MAGN</name>
<proteinExistence type="predicted"/>
<reference evidence="3 4" key="1">
    <citation type="journal article" date="2020" name="IScience">
        <title>Genome Sequencing of the Endangered Kingdonia uniflora (Circaeasteraceae, Ranunculales) Reveals Potential Mechanisms of Evolutionary Specialization.</title>
        <authorList>
            <person name="Sun Y."/>
            <person name="Deng T."/>
            <person name="Zhang A."/>
            <person name="Moore M.J."/>
            <person name="Landis J.B."/>
            <person name="Lin N."/>
            <person name="Zhang H."/>
            <person name="Zhang X."/>
            <person name="Huang J."/>
            <person name="Zhang X."/>
            <person name="Sun H."/>
            <person name="Wang H."/>
        </authorList>
    </citation>
    <scope>NUCLEOTIDE SEQUENCE [LARGE SCALE GENOMIC DNA]</scope>
    <source>
        <strain evidence="3">TB1705</strain>
        <tissue evidence="3">Leaf</tissue>
    </source>
</reference>
<feature type="region of interest" description="Disordered" evidence="1">
    <location>
        <begin position="9"/>
        <end position="57"/>
    </location>
</feature>
<sequence length="244" mass="26797">MAPLLTTLITTAAPPTVTSGHSGGVNNPIGETLTHAPPQQDQGGILHSFEPTHEGPSQQFSAFATTSATERPQGPLPWRDRGCNMETDMVSMTGEIEVAIVLLITLEHILTRTTISRIREVMRGEMMTRFILSTYEDESFAKIQTLHQVRNQFVDDYVGDFYMLSSRVVLSESEAHKLLIKSLWIVTDKKVVPKAANDVKLISGGKILENNRTVGQCKTPYGELPGGVITMHVVVQPSLVKTKS</sequence>
<keyword evidence="4" id="KW-1185">Reference proteome</keyword>
<dbReference type="AlphaFoldDB" id="A0A7J7L5V1"/>
<protein>
    <recommendedName>
        <fullName evidence="2">UBL3-like ubiquitin domain-containing protein</fullName>
    </recommendedName>
</protein>
<evidence type="ECO:0000259" key="2">
    <source>
        <dbReference type="Pfam" id="PF13881"/>
    </source>
</evidence>
<dbReference type="InterPro" id="IPR039540">
    <property type="entry name" value="UBL3-like_ubiquitin_dom"/>
</dbReference>
<evidence type="ECO:0000256" key="1">
    <source>
        <dbReference type="SAM" id="MobiDB-lite"/>
    </source>
</evidence>